<keyword evidence="1" id="KW-0732">Signal</keyword>
<organism evidence="2 3">
    <name type="scientific">Bradyrhizobium jicamae</name>
    <dbReference type="NCBI Taxonomy" id="280332"/>
    <lineage>
        <taxon>Bacteria</taxon>
        <taxon>Pseudomonadati</taxon>
        <taxon>Pseudomonadota</taxon>
        <taxon>Alphaproteobacteria</taxon>
        <taxon>Hyphomicrobiales</taxon>
        <taxon>Nitrobacteraceae</taxon>
        <taxon>Bradyrhizobium</taxon>
    </lineage>
</organism>
<dbReference type="RefSeq" id="WP_057840717.1">
    <property type="nucleotide sequence ID" value="NZ_LLXZ01000225.1"/>
</dbReference>
<feature type="signal peptide" evidence="1">
    <location>
        <begin position="1"/>
        <end position="28"/>
    </location>
</feature>
<evidence type="ECO:0000256" key="1">
    <source>
        <dbReference type="SAM" id="SignalP"/>
    </source>
</evidence>
<feature type="chain" id="PRO_5006442044" evidence="1">
    <location>
        <begin position="29"/>
        <end position="145"/>
    </location>
</feature>
<reference evidence="2 3" key="1">
    <citation type="submission" date="2014-03" db="EMBL/GenBank/DDBJ databases">
        <title>Bradyrhizobium valentinum sp. nov., isolated from effective nodules of Lupinus mariae-josephae, a lupine endemic of basic-lime soils in Eastern Spain.</title>
        <authorList>
            <person name="Duran D."/>
            <person name="Rey L."/>
            <person name="Navarro A."/>
            <person name="Busquets A."/>
            <person name="Imperial J."/>
            <person name="Ruiz-Argueso T."/>
        </authorList>
    </citation>
    <scope>NUCLEOTIDE SEQUENCE [LARGE SCALE GENOMIC DNA]</scope>
    <source>
        <strain evidence="2 3">PAC68</strain>
    </source>
</reference>
<accession>A0A0R3KG69</accession>
<dbReference type="EMBL" id="LLXZ01000225">
    <property type="protein sequence ID" value="KRQ93645.1"/>
    <property type="molecule type" value="Genomic_DNA"/>
</dbReference>
<dbReference type="OrthoDB" id="8248376at2"/>
<dbReference type="STRING" id="280332.CQ12_35495"/>
<evidence type="ECO:0000313" key="2">
    <source>
        <dbReference type="EMBL" id="KRQ93645.1"/>
    </source>
</evidence>
<gene>
    <name evidence="2" type="ORF">CQ12_35495</name>
</gene>
<evidence type="ECO:0000313" key="3">
    <source>
        <dbReference type="Proteomes" id="UP000050863"/>
    </source>
</evidence>
<protein>
    <submittedName>
        <fullName evidence="2">Uncharacterized protein</fullName>
    </submittedName>
</protein>
<dbReference type="AlphaFoldDB" id="A0A0R3KG69"/>
<sequence>MINHANNTALAALALCLTTLLGARDVLAQNGKAGALKQSAAPAAALPTNYRQLIAEYIRTRNRYVVRDAKISKPYERWGGLLRGGTFTAVCIAVFRDNPFGIVVRDNWVVRFEDRQIKPVAMGMESCSDLSPFPELIKALARPRA</sequence>
<comment type="caution">
    <text evidence="2">The sequence shown here is derived from an EMBL/GenBank/DDBJ whole genome shotgun (WGS) entry which is preliminary data.</text>
</comment>
<dbReference type="Proteomes" id="UP000050863">
    <property type="component" value="Unassembled WGS sequence"/>
</dbReference>
<keyword evidence="3" id="KW-1185">Reference proteome</keyword>
<proteinExistence type="predicted"/>
<name>A0A0R3KG69_9BRAD</name>